<dbReference type="EMBL" id="CM040990">
    <property type="protein sequence ID" value="MCJ8742093.1"/>
    <property type="molecule type" value="Genomic_DNA"/>
</dbReference>
<comment type="caution">
    <text evidence="1">The sequence shown here is derived from an EMBL/GenBank/DDBJ whole genome shotgun (WGS) entry which is preliminary data.</text>
</comment>
<feature type="non-terminal residue" evidence="1">
    <location>
        <position position="1"/>
    </location>
</feature>
<dbReference type="Proteomes" id="UP000830395">
    <property type="component" value="Chromosome 16"/>
</dbReference>
<reference evidence="1" key="1">
    <citation type="submission" date="2020-02" db="EMBL/GenBank/DDBJ databases">
        <title>Genome sequencing of the panga catfish, Pangasius djambal.</title>
        <authorList>
            <person name="Wen M."/>
            <person name="Zahm M."/>
            <person name="Roques C."/>
            <person name="Cabau C."/>
            <person name="Klopp C."/>
            <person name="Donnadieu C."/>
            <person name="Jouanno E."/>
            <person name="Avarre J.-C."/>
            <person name="Campet M."/>
            <person name="Ha T."/>
            <person name="Dugue R."/>
            <person name="Lampietro C."/>
            <person name="Louis A."/>
            <person name="Herpin A."/>
            <person name="Echchiki A."/>
            <person name="Berthelot C."/>
            <person name="Parey E."/>
            <person name="Roest-Crollius H."/>
            <person name="Braasch I."/>
            <person name="Postlethwait J.H."/>
            <person name="Bobe J."/>
            <person name="Montfort J."/>
            <person name="Bouchez O."/>
            <person name="Begum T."/>
            <person name="Schartl M."/>
            <person name="Gustiano R."/>
            <person name="Guiguen Y."/>
        </authorList>
    </citation>
    <scope>NUCLEOTIDE SEQUENCE</scope>
    <source>
        <strain evidence="1">Pdj_M5554</strain>
    </source>
</reference>
<keyword evidence="2" id="KW-1185">Reference proteome</keyword>
<evidence type="ECO:0000313" key="1">
    <source>
        <dbReference type="EMBL" id="MCJ8742093.1"/>
    </source>
</evidence>
<proteinExistence type="predicted"/>
<protein>
    <submittedName>
        <fullName evidence="1">Uncharacterized protein</fullName>
    </submittedName>
</protein>
<evidence type="ECO:0000313" key="2">
    <source>
        <dbReference type="Proteomes" id="UP000830395"/>
    </source>
</evidence>
<name>A0ACC5Z1W9_9TELE</name>
<organism evidence="1 2">
    <name type="scientific">Pangasius djambal</name>
    <dbReference type="NCBI Taxonomy" id="1691987"/>
    <lineage>
        <taxon>Eukaryota</taxon>
        <taxon>Metazoa</taxon>
        <taxon>Chordata</taxon>
        <taxon>Craniata</taxon>
        <taxon>Vertebrata</taxon>
        <taxon>Euteleostomi</taxon>
        <taxon>Actinopterygii</taxon>
        <taxon>Neopterygii</taxon>
        <taxon>Teleostei</taxon>
        <taxon>Ostariophysi</taxon>
        <taxon>Siluriformes</taxon>
        <taxon>Pangasiidae</taxon>
        <taxon>Pangasius</taxon>
    </lineage>
</organism>
<sequence>VSVCKEELSSFRKINIHICATSAPSRDRDRDTLRIMSSHDDWETKLEIRACSFEASPAGGDKHRACSSPNDSTGKSETSTEIFGTDPLRTLGEILAYCQVMYEAIQKLDEKFELLQARVTHIQEDQIHVEEDQSEIYTLDDTEADQLNDESAYHVLHHQVPPSVPPSPEGSRTLDLVVSSEKPTHPSPSPQNQPQQSGSASSPRRAVRHVLLQQRSVPEDHPDTNAGHSASPQTAREMLQQRQKSPDPQRHHATAGSRKFIIPSSVLIMASAMARPTAAARFLMRSLFSRQELLHGSIRGYTARGLKKLNPDKINAIREWAQMTYPEHDLREKGKDWKACLAVMNEGARHLRLKDRKRKFKAVRDPSEQVESVQEFKPEPTAEIDVELSDGDSDDLQQTTALKNKLKRESDEEPLSENDYSYEPGAQVYLGHPDRDVKVPQFAMYSALQRPNPPLVARYLIRFIFPEEVLVQSNVYGNAKYGILPLDHNKISALREYLCERFPYMKLDEDGPNWKACVYAINGAIRKTRHTLKKCHKQARESTLMTS</sequence>
<accession>A0ACC5Z1W9</accession>
<gene>
    <name evidence="1" type="ORF">PDJAM_G00078050</name>
</gene>